<dbReference type="PANTHER" id="PTHR24252">
    <property type="entry name" value="ACROSIN-RELATED"/>
    <property type="match status" value="1"/>
</dbReference>
<feature type="non-terminal residue" evidence="4">
    <location>
        <position position="112"/>
    </location>
</feature>
<evidence type="ECO:0000256" key="1">
    <source>
        <dbReference type="ARBA" id="ARBA00023157"/>
    </source>
</evidence>
<dbReference type="Proteomes" id="UP001497623">
    <property type="component" value="Unassembled WGS sequence"/>
</dbReference>
<dbReference type="PROSITE" id="PS00134">
    <property type="entry name" value="TRYPSIN_HIS"/>
    <property type="match status" value="1"/>
</dbReference>
<reference evidence="4 5" key="1">
    <citation type="submission" date="2024-05" db="EMBL/GenBank/DDBJ databases">
        <authorList>
            <person name="Wallberg A."/>
        </authorList>
    </citation>
    <scope>NUCLEOTIDE SEQUENCE [LARGE SCALE GENOMIC DNA]</scope>
</reference>
<evidence type="ECO:0000256" key="2">
    <source>
        <dbReference type="SAM" id="SignalP"/>
    </source>
</evidence>
<dbReference type="GO" id="GO:0006508">
    <property type="term" value="P:proteolysis"/>
    <property type="evidence" value="ECO:0007669"/>
    <property type="project" value="InterPro"/>
</dbReference>
<dbReference type="PANTHER" id="PTHR24252:SF7">
    <property type="entry name" value="HYALIN"/>
    <property type="match status" value="1"/>
</dbReference>
<evidence type="ECO:0000259" key="3">
    <source>
        <dbReference type="PROSITE" id="PS50240"/>
    </source>
</evidence>
<accession>A0AAV2QXT6</accession>
<dbReference type="AlphaFoldDB" id="A0AAV2QXT6"/>
<protein>
    <recommendedName>
        <fullName evidence="3">Peptidase S1 domain-containing protein</fullName>
    </recommendedName>
</protein>
<name>A0AAV2QXT6_MEGNR</name>
<gene>
    <name evidence="4" type="ORF">MNOR_LOCUS17566</name>
</gene>
<dbReference type="InterPro" id="IPR009003">
    <property type="entry name" value="Peptidase_S1_PA"/>
</dbReference>
<dbReference type="Pfam" id="PF00089">
    <property type="entry name" value="Trypsin"/>
    <property type="match status" value="1"/>
</dbReference>
<keyword evidence="2" id="KW-0732">Signal</keyword>
<keyword evidence="5" id="KW-1185">Reference proteome</keyword>
<dbReference type="EMBL" id="CAXKWB010012141">
    <property type="protein sequence ID" value="CAL4103465.1"/>
    <property type="molecule type" value="Genomic_DNA"/>
</dbReference>
<dbReference type="PROSITE" id="PS50240">
    <property type="entry name" value="TRYPSIN_DOM"/>
    <property type="match status" value="1"/>
</dbReference>
<dbReference type="SUPFAM" id="SSF50494">
    <property type="entry name" value="Trypsin-like serine proteases"/>
    <property type="match status" value="1"/>
</dbReference>
<feature type="chain" id="PRO_5043920797" description="Peptidase S1 domain-containing protein" evidence="2">
    <location>
        <begin position="28"/>
        <end position="112"/>
    </location>
</feature>
<feature type="domain" description="Peptidase S1" evidence="3">
    <location>
        <begin position="51"/>
        <end position="112"/>
    </location>
</feature>
<keyword evidence="1" id="KW-1015">Disulfide bond</keyword>
<dbReference type="InterPro" id="IPR018114">
    <property type="entry name" value="TRYPSIN_HIS"/>
</dbReference>
<proteinExistence type="predicted"/>
<feature type="signal peptide" evidence="2">
    <location>
        <begin position="1"/>
        <end position="27"/>
    </location>
</feature>
<dbReference type="InterPro" id="IPR001254">
    <property type="entry name" value="Trypsin_dom"/>
</dbReference>
<organism evidence="4 5">
    <name type="scientific">Meganyctiphanes norvegica</name>
    <name type="common">Northern krill</name>
    <name type="synonym">Thysanopoda norvegica</name>
    <dbReference type="NCBI Taxonomy" id="48144"/>
    <lineage>
        <taxon>Eukaryota</taxon>
        <taxon>Metazoa</taxon>
        <taxon>Ecdysozoa</taxon>
        <taxon>Arthropoda</taxon>
        <taxon>Crustacea</taxon>
        <taxon>Multicrustacea</taxon>
        <taxon>Malacostraca</taxon>
        <taxon>Eumalacostraca</taxon>
        <taxon>Eucarida</taxon>
        <taxon>Euphausiacea</taxon>
        <taxon>Euphausiidae</taxon>
        <taxon>Meganyctiphanes</taxon>
    </lineage>
</organism>
<evidence type="ECO:0000313" key="4">
    <source>
        <dbReference type="EMBL" id="CAL4103465.1"/>
    </source>
</evidence>
<dbReference type="InterPro" id="IPR043504">
    <property type="entry name" value="Peptidase_S1_PA_chymotrypsin"/>
</dbReference>
<comment type="caution">
    <text evidence="4">The sequence shown here is derived from an EMBL/GenBank/DDBJ whole genome shotgun (WGS) entry which is preliminary data.</text>
</comment>
<dbReference type="GO" id="GO:0004252">
    <property type="term" value="F:serine-type endopeptidase activity"/>
    <property type="evidence" value="ECO:0007669"/>
    <property type="project" value="InterPro"/>
</dbReference>
<evidence type="ECO:0000313" key="5">
    <source>
        <dbReference type="Proteomes" id="UP001497623"/>
    </source>
</evidence>
<sequence>MASHRNNCFSWSALLVLLLVCSSICDTVPKTNNIAVPLMLQENVSTHTSKIVGGYTAQEGEMPWQVALLTKSNQLFCGGTLLSPDVVLTAAHCLMDGGILSEDFQIGLGGLS</sequence>
<dbReference type="Gene3D" id="2.40.10.10">
    <property type="entry name" value="Trypsin-like serine proteases"/>
    <property type="match status" value="1"/>
</dbReference>